<reference evidence="1 2" key="1">
    <citation type="journal article" date="2021" name="Nat. Commun.">
        <title>Genetic determinants of endophytism in the Arabidopsis root mycobiome.</title>
        <authorList>
            <person name="Mesny F."/>
            <person name="Miyauchi S."/>
            <person name="Thiergart T."/>
            <person name="Pickel B."/>
            <person name="Atanasova L."/>
            <person name="Karlsson M."/>
            <person name="Huettel B."/>
            <person name="Barry K.W."/>
            <person name="Haridas S."/>
            <person name="Chen C."/>
            <person name="Bauer D."/>
            <person name="Andreopoulos W."/>
            <person name="Pangilinan J."/>
            <person name="LaButti K."/>
            <person name="Riley R."/>
            <person name="Lipzen A."/>
            <person name="Clum A."/>
            <person name="Drula E."/>
            <person name="Henrissat B."/>
            <person name="Kohler A."/>
            <person name="Grigoriev I.V."/>
            <person name="Martin F.M."/>
            <person name="Hacquard S."/>
        </authorList>
    </citation>
    <scope>NUCLEOTIDE SEQUENCE [LARGE SCALE GENOMIC DNA]</scope>
    <source>
        <strain evidence="1 2">MPI-SDFR-AT-0079</strain>
    </source>
</reference>
<name>A0ACB7P9P9_9PEZI</name>
<dbReference type="Proteomes" id="UP000724584">
    <property type="component" value="Unassembled WGS sequence"/>
</dbReference>
<evidence type="ECO:0000313" key="1">
    <source>
        <dbReference type="EMBL" id="KAH6635793.1"/>
    </source>
</evidence>
<dbReference type="EMBL" id="JAGIZQ010000003">
    <property type="protein sequence ID" value="KAH6635793.1"/>
    <property type="molecule type" value="Genomic_DNA"/>
</dbReference>
<organism evidence="1 2">
    <name type="scientific">Chaetomium tenue</name>
    <dbReference type="NCBI Taxonomy" id="1854479"/>
    <lineage>
        <taxon>Eukaryota</taxon>
        <taxon>Fungi</taxon>
        <taxon>Dikarya</taxon>
        <taxon>Ascomycota</taxon>
        <taxon>Pezizomycotina</taxon>
        <taxon>Sordariomycetes</taxon>
        <taxon>Sordariomycetidae</taxon>
        <taxon>Sordariales</taxon>
        <taxon>Chaetomiaceae</taxon>
        <taxon>Chaetomium</taxon>
    </lineage>
</organism>
<protein>
    <submittedName>
        <fullName evidence="1">Uncharacterized protein</fullName>
    </submittedName>
</protein>
<accession>A0ACB7P9P9</accession>
<keyword evidence="2" id="KW-1185">Reference proteome</keyword>
<evidence type="ECO:0000313" key="2">
    <source>
        <dbReference type="Proteomes" id="UP000724584"/>
    </source>
</evidence>
<comment type="caution">
    <text evidence="1">The sequence shown here is derived from an EMBL/GenBank/DDBJ whole genome shotgun (WGS) entry which is preliminary data.</text>
</comment>
<proteinExistence type="predicted"/>
<sequence>MPSTRPRPRDERRATQPNPYDSSTNDTNDKSPTNQNGAKQTKLREASIYLIKSQTKHLLAALPGPFSKLTEFEHIPLFDTESFVNRSVKTRQMEPKPRKSRIPRPMNAFMLYRKCYLGRAEAFCKKLSVNQSSYSSVLGASWKLETEEVRDRFFALSRSEKQKHREAFPEGSLRQEKRKKVISEGGDYVSLPAWALKSVVQDGKGHMPTSHDPVVRANNSRPGRMHKLQSPPAIHTGHDDEVVSDAPPLPATSPPNNAPNRGPLTDANTRVQPGHNDEVNAGTPPLPATSPDNAPNLDALTDGTTSIGDIDLALLFPELANNDPSVDEYLAFLLKPEASSPDWLGDLGRLMPLATLA</sequence>
<gene>
    <name evidence="1" type="ORF">F5144DRAFT_600581</name>
</gene>